<evidence type="ECO:0000313" key="1">
    <source>
        <dbReference type="EMBL" id="MBO1321656.1"/>
    </source>
</evidence>
<sequence length="232" mass="26578">MNVKDPYQQQLERLERGVNLSPQDKKLKAHIDRSMAKYLAAGRELLVELREAGFDIIAVQDLRASGSKYPEAIPILMKWLPKIKYDALRDDIVRTMSVPWGKPAADLLIEEFKRASPGEGVDYRWVIGNALATIAQKRHFPELANIVRNRKNGSDRQMVFLALAKTKHPEAASVLVEMIPHGEEIGHLFSALRRLKARIPRELVEPYVHHEFPFYRKEAKKLLELQGKLSKI</sequence>
<reference evidence="1" key="1">
    <citation type="submission" date="2021-03" db="EMBL/GenBank/DDBJ databases">
        <authorList>
            <person name="Wang G."/>
        </authorList>
    </citation>
    <scope>NUCLEOTIDE SEQUENCE</scope>
    <source>
        <strain evidence="1">KCTC 12899</strain>
    </source>
</reference>
<protein>
    <recommendedName>
        <fullName evidence="3">HEAT repeat domain-containing protein</fullName>
    </recommendedName>
</protein>
<organism evidence="1 2">
    <name type="scientific">Acanthopleuribacter pedis</name>
    <dbReference type="NCBI Taxonomy" id="442870"/>
    <lineage>
        <taxon>Bacteria</taxon>
        <taxon>Pseudomonadati</taxon>
        <taxon>Acidobacteriota</taxon>
        <taxon>Holophagae</taxon>
        <taxon>Acanthopleuribacterales</taxon>
        <taxon>Acanthopleuribacteraceae</taxon>
        <taxon>Acanthopleuribacter</taxon>
    </lineage>
</organism>
<name>A0A8J7QIZ4_9BACT</name>
<gene>
    <name evidence="1" type="ORF">J3U88_24470</name>
</gene>
<evidence type="ECO:0000313" key="2">
    <source>
        <dbReference type="Proteomes" id="UP000664417"/>
    </source>
</evidence>
<evidence type="ECO:0008006" key="3">
    <source>
        <dbReference type="Google" id="ProtNLM"/>
    </source>
</evidence>
<comment type="caution">
    <text evidence="1">The sequence shown here is derived from an EMBL/GenBank/DDBJ whole genome shotgun (WGS) entry which is preliminary data.</text>
</comment>
<proteinExistence type="predicted"/>
<accession>A0A8J7QIZ4</accession>
<dbReference type="EMBL" id="JAFREP010000026">
    <property type="protein sequence ID" value="MBO1321656.1"/>
    <property type="molecule type" value="Genomic_DNA"/>
</dbReference>
<keyword evidence="2" id="KW-1185">Reference proteome</keyword>
<dbReference type="RefSeq" id="WP_207861629.1">
    <property type="nucleotide sequence ID" value="NZ_JAFREP010000026.1"/>
</dbReference>
<dbReference type="AlphaFoldDB" id="A0A8J7QIZ4"/>
<dbReference type="Proteomes" id="UP000664417">
    <property type="component" value="Unassembled WGS sequence"/>
</dbReference>